<evidence type="ECO:0000313" key="2">
    <source>
        <dbReference type="Proteomes" id="UP000228930"/>
    </source>
</evidence>
<dbReference type="RefSeq" id="WP_100179616.1">
    <property type="nucleotide sequence ID" value="NZ_LFJC01000003.1"/>
</dbReference>
<evidence type="ECO:0000313" key="1">
    <source>
        <dbReference type="EMBL" id="PIT04498.1"/>
    </source>
</evidence>
<accession>A0A2M6UIV3</accession>
<gene>
    <name evidence="1" type="ORF">TSA1_29905</name>
</gene>
<sequence length="319" mass="34999">MELPWAVQYGLNLSAFVGRLDLSVDEGLGNYVDALIDDWKTAGTADLALPVVWSTNWGVPDITFLMARVIGAKLEGQFTQNEETRRCTWITDASATCGTLVDALHERKPGFICTTSHGMTGPLNDSAAIIANLGSPVDALKRCLTVDALDTWSPGGAVWYSHACCSAGSDAVTRYQELFTPSERNAVLTRGVATVAGARVAPLPRRMLGRPHPLRAFIGHVEPTFDWTLRDPLTKQELTHTIVRCLYDSLYADVRPAPTIGWALADIFKEAGNFFGLFQPPPDADDRNTLQIYRRLAAMDRQNLVILGDPTVSLRRMPD</sequence>
<proteinExistence type="predicted"/>
<protein>
    <submittedName>
        <fullName evidence="1">Uncharacterized protein</fullName>
    </submittedName>
</protein>
<organism evidence="1 2">
    <name type="scientific">Bradyrhizobium nitroreducens</name>
    <dbReference type="NCBI Taxonomy" id="709803"/>
    <lineage>
        <taxon>Bacteria</taxon>
        <taxon>Pseudomonadati</taxon>
        <taxon>Pseudomonadota</taxon>
        <taxon>Alphaproteobacteria</taxon>
        <taxon>Hyphomicrobiales</taxon>
        <taxon>Nitrobacteraceae</taxon>
        <taxon>Bradyrhizobium</taxon>
    </lineage>
</organism>
<keyword evidence="2" id="KW-1185">Reference proteome</keyword>
<dbReference type="AlphaFoldDB" id="A0A2M6UIV3"/>
<comment type="caution">
    <text evidence="1">The sequence shown here is derived from an EMBL/GenBank/DDBJ whole genome shotgun (WGS) entry which is preliminary data.</text>
</comment>
<reference evidence="1 2" key="1">
    <citation type="submission" date="2015-06" db="EMBL/GenBank/DDBJ databases">
        <title>Comparative genome analysis of nirS-carrying Bradyrhizobium sp. strains.</title>
        <authorList>
            <person name="Ishii S."/>
            <person name="Jang J."/>
            <person name="Nishizawa T."/>
            <person name="Senoo K."/>
        </authorList>
    </citation>
    <scope>NUCLEOTIDE SEQUENCE [LARGE SCALE GENOMIC DNA]</scope>
    <source>
        <strain evidence="1 2">TSA1</strain>
    </source>
</reference>
<dbReference type="EMBL" id="LFJC01000003">
    <property type="protein sequence ID" value="PIT04498.1"/>
    <property type="molecule type" value="Genomic_DNA"/>
</dbReference>
<dbReference type="Proteomes" id="UP000228930">
    <property type="component" value="Unassembled WGS sequence"/>
</dbReference>
<name>A0A2M6UIV3_9BRAD</name>